<evidence type="ECO:0000256" key="6">
    <source>
        <dbReference type="ARBA" id="ARBA00022692"/>
    </source>
</evidence>
<evidence type="ECO:0000256" key="13">
    <source>
        <dbReference type="SAM" id="Phobius"/>
    </source>
</evidence>
<comment type="subcellular location">
    <subcellularLocation>
        <location evidence="2">Cell membrane</location>
        <topology evidence="2">Multi-pass membrane protein</topology>
    </subcellularLocation>
    <subcellularLocation>
        <location evidence="1">Vacuole membrane</location>
        <topology evidence="1">Multi-pass membrane protein</topology>
    </subcellularLocation>
</comment>
<evidence type="ECO:0000256" key="11">
    <source>
        <dbReference type="ARBA" id="ARBA00083178"/>
    </source>
</evidence>
<feature type="transmembrane region" description="Helical" evidence="13">
    <location>
        <begin position="165"/>
        <end position="183"/>
    </location>
</feature>
<gene>
    <name evidence="15" type="ORF">NA57DRAFT_38100</name>
</gene>
<dbReference type="Pfam" id="PF07690">
    <property type="entry name" value="MFS_1"/>
    <property type="match status" value="1"/>
</dbReference>
<comment type="similarity">
    <text evidence="3">Belongs to the major facilitator superfamily. TCR/Tet family.</text>
</comment>
<feature type="region of interest" description="Disordered" evidence="12">
    <location>
        <begin position="565"/>
        <end position="598"/>
    </location>
</feature>
<evidence type="ECO:0000256" key="12">
    <source>
        <dbReference type="SAM" id="MobiDB-lite"/>
    </source>
</evidence>
<dbReference type="PRINTS" id="PR01036">
    <property type="entry name" value="TCRTETB"/>
</dbReference>
<evidence type="ECO:0000256" key="9">
    <source>
        <dbReference type="ARBA" id="ARBA00057269"/>
    </source>
</evidence>
<dbReference type="PANTHER" id="PTHR23501">
    <property type="entry name" value="MAJOR FACILITATOR SUPERFAMILY"/>
    <property type="match status" value="1"/>
</dbReference>
<reference evidence="15" key="1">
    <citation type="journal article" date="2020" name="Stud. Mycol.">
        <title>101 Dothideomycetes genomes: a test case for predicting lifestyles and emergence of pathogens.</title>
        <authorList>
            <person name="Haridas S."/>
            <person name="Albert R."/>
            <person name="Binder M."/>
            <person name="Bloem J."/>
            <person name="Labutti K."/>
            <person name="Salamov A."/>
            <person name="Andreopoulos B."/>
            <person name="Baker S."/>
            <person name="Barry K."/>
            <person name="Bills G."/>
            <person name="Bluhm B."/>
            <person name="Cannon C."/>
            <person name="Castanera R."/>
            <person name="Culley D."/>
            <person name="Daum C."/>
            <person name="Ezra D."/>
            <person name="Gonzalez J."/>
            <person name="Henrissat B."/>
            <person name="Kuo A."/>
            <person name="Liang C."/>
            <person name="Lipzen A."/>
            <person name="Lutzoni F."/>
            <person name="Magnuson J."/>
            <person name="Mondo S."/>
            <person name="Nolan M."/>
            <person name="Ohm R."/>
            <person name="Pangilinan J."/>
            <person name="Park H.-J."/>
            <person name="Ramirez L."/>
            <person name="Alfaro M."/>
            <person name="Sun H."/>
            <person name="Tritt A."/>
            <person name="Yoshinaga Y."/>
            <person name="Zwiers L.-H."/>
            <person name="Turgeon B."/>
            <person name="Goodwin S."/>
            <person name="Spatafora J."/>
            <person name="Crous P."/>
            <person name="Grigoriev I."/>
        </authorList>
    </citation>
    <scope>NUCLEOTIDE SEQUENCE</scope>
    <source>
        <strain evidence="15">CBS 133067</strain>
    </source>
</reference>
<feature type="transmembrane region" description="Helical" evidence="13">
    <location>
        <begin position="328"/>
        <end position="347"/>
    </location>
</feature>
<feature type="transmembrane region" description="Helical" evidence="13">
    <location>
        <begin position="536"/>
        <end position="553"/>
    </location>
</feature>
<keyword evidence="7 13" id="KW-1133">Transmembrane helix</keyword>
<dbReference type="CDD" id="cd17502">
    <property type="entry name" value="MFS_Azr1_MDR_like"/>
    <property type="match status" value="1"/>
</dbReference>
<comment type="caution">
    <text evidence="15">The sequence shown here is derived from an EMBL/GenBank/DDBJ whole genome shotgun (WGS) entry which is preliminary data.</text>
</comment>
<feature type="transmembrane region" description="Helical" evidence="13">
    <location>
        <begin position="367"/>
        <end position="385"/>
    </location>
</feature>
<dbReference type="FunFam" id="1.20.1250.20:FF:000196">
    <property type="entry name" value="MFS toxin efflux pump (AflT)"/>
    <property type="match status" value="1"/>
</dbReference>
<keyword evidence="5" id="KW-0926">Vacuole</keyword>
<evidence type="ECO:0000313" key="15">
    <source>
        <dbReference type="EMBL" id="KAF2099671.1"/>
    </source>
</evidence>
<comment type="function">
    <text evidence="9">Efflux pump; part of the gene cluster that mediates the biosynthesis of dothistromin (DOTH), a polyketide toxin very similar in structure to the aflatoxin precursor, versicolorin B. One function of dotC may be to transport early-stage dothistromin biosynthetic intermediates from the cytoplasm into vacuoles, thereby affecting the rate of dothistromin production.</text>
</comment>
<dbReference type="InterPro" id="IPR020846">
    <property type="entry name" value="MFS_dom"/>
</dbReference>
<dbReference type="SUPFAM" id="SSF103473">
    <property type="entry name" value="MFS general substrate transporter"/>
    <property type="match status" value="2"/>
</dbReference>
<dbReference type="Gene3D" id="1.20.1250.20">
    <property type="entry name" value="MFS general substrate transporter like domains"/>
    <property type="match status" value="1"/>
</dbReference>
<feature type="transmembrane region" description="Helical" evidence="13">
    <location>
        <begin position="464"/>
        <end position="483"/>
    </location>
</feature>
<evidence type="ECO:0000259" key="14">
    <source>
        <dbReference type="PROSITE" id="PS50850"/>
    </source>
</evidence>
<feature type="transmembrane region" description="Helical" evidence="13">
    <location>
        <begin position="190"/>
        <end position="213"/>
    </location>
</feature>
<dbReference type="FunFam" id="1.20.1720.10:FF:000014">
    <property type="entry name" value="MFS drug transporter, putative"/>
    <property type="match status" value="1"/>
</dbReference>
<accession>A0A9P4M6F3</accession>
<dbReference type="OrthoDB" id="10021397at2759"/>
<proteinExistence type="inferred from homology"/>
<feature type="transmembrane region" description="Helical" evidence="13">
    <location>
        <begin position="102"/>
        <end position="122"/>
    </location>
</feature>
<dbReference type="AlphaFoldDB" id="A0A9P4M6F3"/>
<feature type="transmembrane region" description="Helical" evidence="13">
    <location>
        <begin position="134"/>
        <end position="159"/>
    </location>
</feature>
<feature type="transmembrane region" description="Helical" evidence="13">
    <location>
        <begin position="422"/>
        <end position="443"/>
    </location>
</feature>
<dbReference type="GO" id="GO:0005886">
    <property type="term" value="C:plasma membrane"/>
    <property type="evidence" value="ECO:0007669"/>
    <property type="project" value="UniProtKB-SubCell"/>
</dbReference>
<dbReference type="InterPro" id="IPR011701">
    <property type="entry name" value="MFS"/>
</dbReference>
<dbReference type="GO" id="GO:0022857">
    <property type="term" value="F:transmembrane transporter activity"/>
    <property type="evidence" value="ECO:0007669"/>
    <property type="project" value="InterPro"/>
</dbReference>
<evidence type="ECO:0000256" key="5">
    <source>
        <dbReference type="ARBA" id="ARBA00022554"/>
    </source>
</evidence>
<keyword evidence="16" id="KW-1185">Reference proteome</keyword>
<feature type="transmembrane region" description="Helical" evidence="13">
    <location>
        <begin position="288"/>
        <end position="307"/>
    </location>
</feature>
<feature type="transmembrane region" description="Helical" evidence="13">
    <location>
        <begin position="65"/>
        <end position="90"/>
    </location>
</feature>
<dbReference type="GO" id="GO:0005774">
    <property type="term" value="C:vacuolar membrane"/>
    <property type="evidence" value="ECO:0007669"/>
    <property type="project" value="UniProtKB-SubCell"/>
</dbReference>
<name>A0A9P4M6F3_9PEZI</name>
<dbReference type="EMBL" id="ML978125">
    <property type="protein sequence ID" value="KAF2099671.1"/>
    <property type="molecule type" value="Genomic_DNA"/>
</dbReference>
<feature type="domain" description="Major facilitator superfamily (MFS) profile" evidence="14">
    <location>
        <begin position="68"/>
        <end position="558"/>
    </location>
</feature>
<evidence type="ECO:0000256" key="4">
    <source>
        <dbReference type="ARBA" id="ARBA00022475"/>
    </source>
</evidence>
<evidence type="ECO:0000256" key="3">
    <source>
        <dbReference type="ARBA" id="ARBA00007520"/>
    </source>
</evidence>
<feature type="region of interest" description="Disordered" evidence="12">
    <location>
        <begin position="1"/>
        <end position="60"/>
    </location>
</feature>
<keyword evidence="6 13" id="KW-0812">Transmembrane</keyword>
<evidence type="ECO:0000256" key="8">
    <source>
        <dbReference type="ARBA" id="ARBA00023136"/>
    </source>
</evidence>
<organism evidence="15 16">
    <name type="scientific">Rhizodiscina lignyota</name>
    <dbReference type="NCBI Taxonomy" id="1504668"/>
    <lineage>
        <taxon>Eukaryota</taxon>
        <taxon>Fungi</taxon>
        <taxon>Dikarya</taxon>
        <taxon>Ascomycota</taxon>
        <taxon>Pezizomycotina</taxon>
        <taxon>Dothideomycetes</taxon>
        <taxon>Pleosporomycetidae</taxon>
        <taxon>Aulographales</taxon>
        <taxon>Rhizodiscinaceae</taxon>
        <taxon>Rhizodiscina</taxon>
    </lineage>
</organism>
<feature type="compositionally biased region" description="Basic and acidic residues" evidence="12">
    <location>
        <begin position="40"/>
        <end position="60"/>
    </location>
</feature>
<evidence type="ECO:0000313" key="16">
    <source>
        <dbReference type="Proteomes" id="UP000799772"/>
    </source>
</evidence>
<evidence type="ECO:0000256" key="10">
    <source>
        <dbReference type="ARBA" id="ARBA00069956"/>
    </source>
</evidence>
<sequence length="598" mass="65028">MDSTEDSTQKGLENGVFDKEAAVDESSTEDQEQNAPVKAEPQEAQKPRGHGPTEEEEKSRGTGRIALIMFALGMAVFLAALDMTIITTALPTITEHFHSASGYIWIGAAYQLAASASTPLWGKISDIWGRKPTLLIANFIFFVGSLVAAVAVNMGMLIAGRAIQGWGGGGLLVLVNITIGDLFSMRSRGAYYGIIGMVWAIASALGPIIGGAFTDKVSWRWCFYINLPLDGIAFLIILFVLNLQTPTTPFWEGVKVIDWVGALTIVGGTLMLLFGLEFGGVTFPWNSATVICLIVFGIVTMGLFFLNEWKFAKYPIMPLYIFKYRSNCAALLVCFIHAYVFISGSYFMPLYFQASRSQSPLMSGVDLLGFVLALSLSSAATGIFIRKTGKYLPPIWFGMVVLTLGFGLFIDLDAHSSWVKVIWFEIVAGLGVGPNFQSPLIALQSLVQPRDIGSATATFQFTRNLGVAISIVIGGVVFQNQMLKKADFLAKELGPEVARQLGGNNAGANTAVVNRLPPAQKNIAQETFASSLRPDWIMYCAFAGFGLLVSLLITKQKLTKSHEVTKTGLEAEKERRRMTEEDKARKKAGTPKEGKEDV</sequence>
<evidence type="ECO:0000256" key="2">
    <source>
        <dbReference type="ARBA" id="ARBA00004651"/>
    </source>
</evidence>
<keyword evidence="8 13" id="KW-0472">Membrane</keyword>
<dbReference type="Gene3D" id="1.20.1720.10">
    <property type="entry name" value="Multidrug resistance protein D"/>
    <property type="match status" value="1"/>
</dbReference>
<dbReference type="PROSITE" id="PS50850">
    <property type="entry name" value="MFS"/>
    <property type="match status" value="1"/>
</dbReference>
<feature type="transmembrane region" description="Helical" evidence="13">
    <location>
        <begin position="392"/>
        <end position="410"/>
    </location>
</feature>
<evidence type="ECO:0000256" key="7">
    <source>
        <dbReference type="ARBA" id="ARBA00022989"/>
    </source>
</evidence>
<feature type="transmembrane region" description="Helical" evidence="13">
    <location>
        <begin position="256"/>
        <end position="276"/>
    </location>
</feature>
<dbReference type="InterPro" id="IPR036259">
    <property type="entry name" value="MFS_trans_sf"/>
</dbReference>
<dbReference type="PANTHER" id="PTHR23501:SF102">
    <property type="entry name" value="DRUG TRANSPORTER, PUTATIVE (AFU_ORTHOLOGUE AFUA_3G08530)-RELATED"/>
    <property type="match status" value="1"/>
</dbReference>
<keyword evidence="4" id="KW-1003">Cell membrane</keyword>
<evidence type="ECO:0000256" key="1">
    <source>
        <dbReference type="ARBA" id="ARBA00004128"/>
    </source>
</evidence>
<protein>
    <recommendedName>
        <fullName evidence="10">Efflux pump dotC</fullName>
    </recommendedName>
    <alternativeName>
        <fullName evidence="11">Dothistromin biosynthesis protein C</fullName>
    </alternativeName>
</protein>
<dbReference type="Proteomes" id="UP000799772">
    <property type="component" value="Unassembled WGS sequence"/>
</dbReference>
<feature type="transmembrane region" description="Helical" evidence="13">
    <location>
        <begin position="225"/>
        <end position="244"/>
    </location>
</feature>